<evidence type="ECO:0000313" key="3">
    <source>
        <dbReference type="EMBL" id="KAI2664087.1"/>
    </source>
</evidence>
<keyword evidence="4" id="KW-1185">Reference proteome</keyword>
<organism evidence="3 4">
    <name type="scientific">Labeo rohita</name>
    <name type="common">Indian major carp</name>
    <name type="synonym">Cyprinus rohita</name>
    <dbReference type="NCBI Taxonomy" id="84645"/>
    <lineage>
        <taxon>Eukaryota</taxon>
        <taxon>Metazoa</taxon>
        <taxon>Chordata</taxon>
        <taxon>Craniata</taxon>
        <taxon>Vertebrata</taxon>
        <taxon>Euteleostomi</taxon>
        <taxon>Actinopterygii</taxon>
        <taxon>Neopterygii</taxon>
        <taxon>Teleostei</taxon>
        <taxon>Ostariophysi</taxon>
        <taxon>Cypriniformes</taxon>
        <taxon>Cyprinidae</taxon>
        <taxon>Labeoninae</taxon>
        <taxon>Labeonini</taxon>
        <taxon>Labeo</taxon>
    </lineage>
</organism>
<gene>
    <name evidence="3" type="ORF">H4Q32_002211</name>
</gene>
<feature type="compositionally biased region" description="Basic and acidic residues" evidence="1">
    <location>
        <begin position="337"/>
        <end position="351"/>
    </location>
</feature>
<dbReference type="EMBL" id="JACTAM010000005">
    <property type="protein sequence ID" value="KAI2664087.1"/>
    <property type="molecule type" value="Genomic_DNA"/>
</dbReference>
<name>A0ABQ8MMI8_LABRO</name>
<feature type="domain" description="Smoothelin" evidence="2">
    <location>
        <begin position="81"/>
        <end position="124"/>
    </location>
</feature>
<comment type="caution">
    <text evidence="3">The sequence shown here is derived from an EMBL/GenBank/DDBJ whole genome shotgun (WGS) entry which is preliminary data.</text>
</comment>
<evidence type="ECO:0000256" key="1">
    <source>
        <dbReference type="SAM" id="MobiDB-lite"/>
    </source>
</evidence>
<feature type="compositionally biased region" description="Low complexity" evidence="1">
    <location>
        <begin position="308"/>
        <end position="321"/>
    </location>
</feature>
<dbReference type="Pfam" id="PF12510">
    <property type="entry name" value="Smoothelin"/>
    <property type="match status" value="2"/>
</dbReference>
<protein>
    <submittedName>
        <fullName evidence="3">Smoothelin</fullName>
    </submittedName>
</protein>
<proteinExistence type="predicted"/>
<evidence type="ECO:0000259" key="2">
    <source>
        <dbReference type="Pfam" id="PF12510"/>
    </source>
</evidence>
<sequence length="622" mass="68943">MSEMMSEKRYSSMDESSLRNLLEKTIDIDERRLIRTAIRELQRSEIEEMEAALTSKRFRRAQHDRHEDKENQCRPDLTASLDMLSGKIQAIHDIEELTGLLQSASEYEERKLIRAAIRRLRDEEIRGALEKVQTAGQRTERRQNPQSSFDLQICSCQVQSFRLRFSCTGLSVDLPYKERQETGVEQEGWEVGCGEEESGSGQEEGGVASVIVCTAARAQRRMRLGFGSLNFIACHITCGKQSRQDASNPDMVLVLDPLVREKVSCPLTQRIQCDHGSPSSEVIPSFRERSDSGESNDSSSYQRKRLNSSASDRSQDSLSAAEPHLTGQSSRLGPAAEEVREGMNPEAPQMDRDLKKLDNGLDKTDFQSTAGSEACTLNETCKRAEDISGQRIISGRNALVTSLTNGKDTDFKNKASFSGPVIRTNSVRDRMRKFAEPVANAPKIGHSYSHSANTERSRDASSFSSSIPKKERNVTENTLAQPRLFSSQSHAAVGGSHGRSENVRRACGGSEEVQTPEGEASSGTHDTRGEPESNMKTFLTIEIKDGRNPASHSTLSSSSATVNMTPRIITSAVPQRTELTLGLRATPFKVTTSSLSTSPSVKVFNTSRLFKHSYRINIYQCQ</sequence>
<dbReference type="InterPro" id="IPR022189">
    <property type="entry name" value="SMTN"/>
</dbReference>
<evidence type="ECO:0000313" key="4">
    <source>
        <dbReference type="Proteomes" id="UP000830375"/>
    </source>
</evidence>
<feature type="domain" description="Smoothelin" evidence="2">
    <location>
        <begin position="13"/>
        <end position="44"/>
    </location>
</feature>
<reference evidence="3 4" key="1">
    <citation type="submission" date="2022-01" db="EMBL/GenBank/DDBJ databases">
        <title>A high-quality chromosome-level genome assembly of rohu carp, Labeo rohita.</title>
        <authorList>
            <person name="Arick M.A. II"/>
            <person name="Hsu C.-Y."/>
            <person name="Magbanua Z."/>
            <person name="Pechanova O."/>
            <person name="Grover C."/>
            <person name="Miller E."/>
            <person name="Thrash A."/>
            <person name="Ezzel L."/>
            <person name="Alam S."/>
            <person name="Benzie J."/>
            <person name="Hamilton M."/>
            <person name="Karsi A."/>
            <person name="Lawrence M.L."/>
            <person name="Peterson D.G."/>
        </authorList>
    </citation>
    <scope>NUCLEOTIDE SEQUENCE [LARGE SCALE GENOMIC DNA]</scope>
    <source>
        <strain evidence="4">BAU-BD-2019</strain>
        <tissue evidence="3">Blood</tissue>
    </source>
</reference>
<accession>A0ABQ8MMI8</accession>
<dbReference type="Proteomes" id="UP000830375">
    <property type="component" value="Unassembled WGS sequence"/>
</dbReference>
<feature type="compositionally biased region" description="Polar residues" evidence="1">
    <location>
        <begin position="475"/>
        <end position="490"/>
    </location>
</feature>
<feature type="compositionally biased region" description="Polar residues" evidence="1">
    <location>
        <begin position="270"/>
        <end position="282"/>
    </location>
</feature>
<feature type="region of interest" description="Disordered" evidence="1">
    <location>
        <begin position="442"/>
        <end position="534"/>
    </location>
</feature>
<feature type="region of interest" description="Disordered" evidence="1">
    <location>
        <begin position="270"/>
        <end position="351"/>
    </location>
</feature>